<dbReference type="AlphaFoldDB" id="F6G7W2"/>
<dbReference type="KEGG" id="rsn:RSPO_m00602"/>
<accession>F6G7W2</accession>
<sequence>MQLPCLSPIGWPVPRRPAIAAASRVSFVLCSRMRCRRAFQTGASWAPVVGAAACCGERAGCRDGVCCRRHGAGAVPSSRRLGAAGNDVCARQ</sequence>
<evidence type="ECO:0000313" key="1">
    <source>
        <dbReference type="EMBL" id="AEG71240.1"/>
    </source>
</evidence>
<evidence type="ECO:0000313" key="2">
    <source>
        <dbReference type="Proteomes" id="UP000007953"/>
    </source>
</evidence>
<protein>
    <submittedName>
        <fullName evidence="1">Uncharacterized protein</fullName>
    </submittedName>
</protein>
<dbReference type="HOGENOM" id="CLU_2411076_0_0_4"/>
<name>F6G7W2_RALS8</name>
<organism evidence="1 2">
    <name type="scientific">Ralstonia solanacearum (strain Po82)</name>
    <dbReference type="NCBI Taxonomy" id="1031711"/>
    <lineage>
        <taxon>Bacteria</taxon>
        <taxon>Pseudomonadati</taxon>
        <taxon>Pseudomonadota</taxon>
        <taxon>Betaproteobacteria</taxon>
        <taxon>Burkholderiales</taxon>
        <taxon>Burkholderiaceae</taxon>
        <taxon>Ralstonia</taxon>
        <taxon>Ralstonia solanacearum species complex</taxon>
    </lineage>
</organism>
<gene>
    <name evidence="1" type="ordered locus">RSPO_m00602</name>
</gene>
<dbReference type="PATRIC" id="fig|1031711.3.peg.3826"/>
<keyword evidence="1" id="KW-0614">Plasmid</keyword>
<dbReference type="Proteomes" id="UP000007953">
    <property type="component" value="Plasmid megaplasmid"/>
</dbReference>
<reference evidence="1 2" key="1">
    <citation type="journal article" date="2011" name="J. Bacteriol.">
        <title>Complete genome sequence of the plant pathogen Ralstonia solanacearum strain Po82.</title>
        <authorList>
            <person name="Xu J."/>
            <person name="Zheng H.J."/>
            <person name="Liu L."/>
            <person name="Pan Z.C."/>
            <person name="Prior P."/>
            <person name="Tang B."/>
            <person name="Xu J.S."/>
            <person name="Zhang H."/>
            <person name="Tian Q."/>
            <person name="Zhang L.Q."/>
            <person name="Feng J."/>
        </authorList>
    </citation>
    <scope>NUCLEOTIDE SEQUENCE [LARGE SCALE GENOMIC DNA]</scope>
    <source>
        <strain evidence="2">Po82</strain>
    </source>
</reference>
<dbReference type="EMBL" id="CP002820">
    <property type="protein sequence ID" value="AEG71240.1"/>
    <property type="molecule type" value="Genomic_DNA"/>
</dbReference>
<geneLocation type="plasmid" evidence="2"/>
<proteinExistence type="predicted"/>